<evidence type="ECO:0000256" key="6">
    <source>
        <dbReference type="ARBA" id="ARBA00022827"/>
    </source>
</evidence>
<keyword evidence="8" id="KW-0560">Oxidoreductase</keyword>
<dbReference type="GO" id="GO:0000166">
    <property type="term" value="F:nucleotide binding"/>
    <property type="evidence" value="ECO:0007669"/>
    <property type="project" value="UniProtKB-KW"/>
</dbReference>
<dbReference type="GO" id="GO:0004324">
    <property type="term" value="F:ferredoxin-NADP+ reductase activity"/>
    <property type="evidence" value="ECO:0007669"/>
    <property type="project" value="UniProtKB-EC"/>
</dbReference>
<dbReference type="InterPro" id="IPR039261">
    <property type="entry name" value="FNR_nucleotide-bd"/>
</dbReference>
<dbReference type="CDD" id="cd06195">
    <property type="entry name" value="FNR1"/>
    <property type="match status" value="1"/>
</dbReference>
<dbReference type="InterPro" id="IPR033892">
    <property type="entry name" value="FNR_bac"/>
</dbReference>
<comment type="similarity">
    <text evidence="2">Belongs to the ferredoxin--NADP reductase type 1 family.</text>
</comment>
<dbReference type="GO" id="GO:0034599">
    <property type="term" value="P:cellular response to oxidative stress"/>
    <property type="evidence" value="ECO:0007669"/>
    <property type="project" value="TreeGrafter"/>
</dbReference>
<gene>
    <name evidence="11" type="ORF">SAMN04488568_105138</name>
</gene>
<evidence type="ECO:0000313" key="11">
    <source>
        <dbReference type="EMBL" id="SDM13756.1"/>
    </source>
</evidence>
<dbReference type="GO" id="GO:0042167">
    <property type="term" value="P:heme catabolic process"/>
    <property type="evidence" value="ECO:0007669"/>
    <property type="project" value="TreeGrafter"/>
</dbReference>
<organism evidence="11 12">
    <name type="scientific">Maricaulis salignorans</name>
    <dbReference type="NCBI Taxonomy" id="144026"/>
    <lineage>
        <taxon>Bacteria</taxon>
        <taxon>Pseudomonadati</taxon>
        <taxon>Pseudomonadota</taxon>
        <taxon>Alphaproteobacteria</taxon>
        <taxon>Maricaulales</taxon>
        <taxon>Maricaulaceae</taxon>
        <taxon>Maricaulis</taxon>
    </lineage>
</organism>
<evidence type="ECO:0000256" key="9">
    <source>
        <dbReference type="ARBA" id="ARBA00047776"/>
    </source>
</evidence>
<dbReference type="EMBL" id="FNHG01000005">
    <property type="protein sequence ID" value="SDM13756.1"/>
    <property type="molecule type" value="Genomic_DNA"/>
</dbReference>
<accession>A0A1G9QRY8</accession>
<dbReference type="Proteomes" id="UP000199759">
    <property type="component" value="Unassembled WGS sequence"/>
</dbReference>
<dbReference type="STRING" id="144026.SAMN04488568_105138"/>
<keyword evidence="6" id="KW-0274">FAD</keyword>
<dbReference type="Gene3D" id="2.40.30.10">
    <property type="entry name" value="Translation factors"/>
    <property type="match status" value="1"/>
</dbReference>
<dbReference type="Gene3D" id="3.40.50.80">
    <property type="entry name" value="Nucleotide-binding domain of ferredoxin-NADP reductase (FNR) module"/>
    <property type="match status" value="1"/>
</dbReference>
<dbReference type="AlphaFoldDB" id="A0A1G9QRY8"/>
<dbReference type="Pfam" id="PF00175">
    <property type="entry name" value="NAD_binding_1"/>
    <property type="match status" value="1"/>
</dbReference>
<dbReference type="InterPro" id="IPR008333">
    <property type="entry name" value="Cbr1-like_FAD-bd_dom"/>
</dbReference>
<comment type="cofactor">
    <cofactor evidence="1">
        <name>FAD</name>
        <dbReference type="ChEBI" id="CHEBI:57692"/>
    </cofactor>
</comment>
<dbReference type="InterPro" id="IPR017927">
    <property type="entry name" value="FAD-bd_FR_type"/>
</dbReference>
<dbReference type="InterPro" id="IPR017938">
    <property type="entry name" value="Riboflavin_synthase-like_b-brl"/>
</dbReference>
<keyword evidence="12" id="KW-1185">Reference proteome</keyword>
<keyword evidence="5" id="KW-0547">Nucleotide-binding</keyword>
<evidence type="ECO:0000313" key="12">
    <source>
        <dbReference type="Proteomes" id="UP000199759"/>
    </source>
</evidence>
<dbReference type="Pfam" id="PF00970">
    <property type="entry name" value="FAD_binding_6"/>
    <property type="match status" value="1"/>
</dbReference>
<dbReference type="PANTHER" id="PTHR47878">
    <property type="entry name" value="OXIDOREDUCTASE FAD/NAD(P)-BINDING DOMAIN PROTEIN"/>
    <property type="match status" value="1"/>
</dbReference>
<dbReference type="EC" id="1.18.1.2" evidence="3"/>
<dbReference type="PROSITE" id="PS51384">
    <property type="entry name" value="FAD_FR"/>
    <property type="match status" value="1"/>
</dbReference>
<dbReference type="SUPFAM" id="SSF63380">
    <property type="entry name" value="Riboflavin synthase domain-like"/>
    <property type="match status" value="1"/>
</dbReference>
<comment type="catalytic activity">
    <reaction evidence="9">
        <text>2 reduced [2Fe-2S]-[ferredoxin] + NADP(+) + H(+) = 2 oxidized [2Fe-2S]-[ferredoxin] + NADPH</text>
        <dbReference type="Rhea" id="RHEA:20125"/>
        <dbReference type="Rhea" id="RHEA-COMP:10000"/>
        <dbReference type="Rhea" id="RHEA-COMP:10001"/>
        <dbReference type="ChEBI" id="CHEBI:15378"/>
        <dbReference type="ChEBI" id="CHEBI:33737"/>
        <dbReference type="ChEBI" id="CHEBI:33738"/>
        <dbReference type="ChEBI" id="CHEBI:57783"/>
        <dbReference type="ChEBI" id="CHEBI:58349"/>
        <dbReference type="EC" id="1.18.1.2"/>
    </reaction>
</comment>
<sequence>MPARPRPEIAKKTMTMTAPVPATPAPAKNAVSAKPGPFTVETVLEVKHYTDRLFSFRLTRPAAFRFRSGEFVMIGLPKEDGKPLLRAYSIASPFWDEALDFYSIKVADGPLTSRLQHIQPGDEVLLGRKPTGTLVLDALKPGKRLYMISTGTGIAPFASLIRDPETYEKFDEVILTHTCRQLDELTYGEELVAATKQDELIGEMAREKLVHFTSVTRDDGPVKGRVTDMIRSGELATRLGVPALDPTVDRVMICGSEGLLKDVKQICLDANFIEGSNAAPADFVIEKAFVSTD</sequence>
<protein>
    <recommendedName>
        <fullName evidence="3">ferredoxin--NADP(+) reductase</fullName>
        <ecNumber evidence="3">1.18.1.2</ecNumber>
    </recommendedName>
</protein>
<dbReference type="PRINTS" id="PR00371">
    <property type="entry name" value="FPNCR"/>
</dbReference>
<evidence type="ECO:0000256" key="2">
    <source>
        <dbReference type="ARBA" id="ARBA00008312"/>
    </source>
</evidence>
<name>A0A1G9QRY8_9PROT</name>
<dbReference type="InterPro" id="IPR001709">
    <property type="entry name" value="Flavoprot_Pyr_Nucl_cyt_Rdtase"/>
</dbReference>
<evidence type="ECO:0000259" key="10">
    <source>
        <dbReference type="PROSITE" id="PS51384"/>
    </source>
</evidence>
<dbReference type="SUPFAM" id="SSF52343">
    <property type="entry name" value="Ferredoxin reductase-like, C-terminal NADP-linked domain"/>
    <property type="match status" value="1"/>
</dbReference>
<evidence type="ECO:0000256" key="5">
    <source>
        <dbReference type="ARBA" id="ARBA00022741"/>
    </source>
</evidence>
<dbReference type="PANTHER" id="PTHR47878:SF1">
    <property type="entry name" value="FLAVODOXIN_FERREDOXIN--NADP REDUCTASE"/>
    <property type="match status" value="1"/>
</dbReference>
<keyword evidence="4" id="KW-0285">Flavoprotein</keyword>
<dbReference type="InterPro" id="IPR001433">
    <property type="entry name" value="OxRdtase_FAD/NAD-bd"/>
</dbReference>
<keyword evidence="7" id="KW-0521">NADP</keyword>
<reference evidence="11 12" key="1">
    <citation type="submission" date="2016-10" db="EMBL/GenBank/DDBJ databases">
        <authorList>
            <person name="de Groot N.N."/>
        </authorList>
    </citation>
    <scope>NUCLEOTIDE SEQUENCE [LARGE SCALE GENOMIC DNA]</scope>
    <source>
        <strain evidence="11 12">DSM 16077</strain>
    </source>
</reference>
<evidence type="ECO:0000256" key="1">
    <source>
        <dbReference type="ARBA" id="ARBA00001974"/>
    </source>
</evidence>
<evidence type="ECO:0000256" key="3">
    <source>
        <dbReference type="ARBA" id="ARBA00013223"/>
    </source>
</evidence>
<evidence type="ECO:0000256" key="8">
    <source>
        <dbReference type="ARBA" id="ARBA00023002"/>
    </source>
</evidence>
<proteinExistence type="inferred from homology"/>
<feature type="domain" description="FAD-binding FR-type" evidence="10">
    <location>
        <begin position="33"/>
        <end position="137"/>
    </location>
</feature>
<dbReference type="InterPro" id="IPR051930">
    <property type="entry name" value="FNR_type-1"/>
</dbReference>
<evidence type="ECO:0000256" key="4">
    <source>
        <dbReference type="ARBA" id="ARBA00022630"/>
    </source>
</evidence>
<evidence type="ECO:0000256" key="7">
    <source>
        <dbReference type="ARBA" id="ARBA00022857"/>
    </source>
</evidence>